<dbReference type="EMBL" id="GBRH01211571">
    <property type="protein sequence ID" value="JAD86324.1"/>
    <property type="molecule type" value="Transcribed_RNA"/>
</dbReference>
<reference evidence="1" key="2">
    <citation type="journal article" date="2015" name="Data Brief">
        <title>Shoot transcriptome of the giant reed, Arundo donax.</title>
        <authorList>
            <person name="Barrero R.A."/>
            <person name="Guerrero F.D."/>
            <person name="Moolhuijzen P."/>
            <person name="Goolsby J.A."/>
            <person name="Tidwell J."/>
            <person name="Bellgard S.E."/>
            <person name="Bellgard M.I."/>
        </authorList>
    </citation>
    <scope>NUCLEOTIDE SEQUENCE</scope>
    <source>
        <tissue evidence="1">Shoot tissue taken approximately 20 cm above the soil surface</tissue>
    </source>
</reference>
<evidence type="ECO:0000313" key="1">
    <source>
        <dbReference type="EMBL" id="JAD86324.1"/>
    </source>
</evidence>
<accession>A0A0A9DCL5</accession>
<sequence length="8" mass="1038">MMEISEWL</sequence>
<name>A0A0A9DCL5_ARUDO</name>
<organism evidence="1">
    <name type="scientific">Arundo donax</name>
    <name type="common">Giant reed</name>
    <name type="synonym">Donax arundinaceus</name>
    <dbReference type="NCBI Taxonomy" id="35708"/>
    <lineage>
        <taxon>Eukaryota</taxon>
        <taxon>Viridiplantae</taxon>
        <taxon>Streptophyta</taxon>
        <taxon>Embryophyta</taxon>
        <taxon>Tracheophyta</taxon>
        <taxon>Spermatophyta</taxon>
        <taxon>Magnoliopsida</taxon>
        <taxon>Liliopsida</taxon>
        <taxon>Poales</taxon>
        <taxon>Poaceae</taxon>
        <taxon>PACMAD clade</taxon>
        <taxon>Arundinoideae</taxon>
        <taxon>Arundineae</taxon>
        <taxon>Arundo</taxon>
    </lineage>
</organism>
<protein>
    <submittedName>
        <fullName evidence="1">Uncharacterized protein</fullName>
    </submittedName>
</protein>
<reference evidence="1" key="1">
    <citation type="submission" date="2014-09" db="EMBL/GenBank/DDBJ databases">
        <authorList>
            <person name="Magalhaes I.L.F."/>
            <person name="Oliveira U."/>
            <person name="Santos F.R."/>
            <person name="Vidigal T.H.D.A."/>
            <person name="Brescovit A.D."/>
            <person name="Santos A.J."/>
        </authorList>
    </citation>
    <scope>NUCLEOTIDE SEQUENCE</scope>
    <source>
        <tissue evidence="1">Shoot tissue taken approximately 20 cm above the soil surface</tissue>
    </source>
</reference>
<proteinExistence type="predicted"/>